<feature type="domain" description="Lcl C-terminal" evidence="1">
    <location>
        <begin position="187"/>
        <end position="297"/>
    </location>
</feature>
<evidence type="ECO:0000313" key="3">
    <source>
        <dbReference type="Proteomes" id="UP000189670"/>
    </source>
</evidence>
<feature type="domain" description="Lcl C-terminal" evidence="1">
    <location>
        <begin position="22"/>
        <end position="170"/>
    </location>
</feature>
<dbReference type="Proteomes" id="UP000189670">
    <property type="component" value="Unassembled WGS sequence"/>
</dbReference>
<accession>A0A1V1NVK9</accession>
<dbReference type="PANTHER" id="PTHR35812">
    <property type="entry name" value="LIPOPROTEIN"/>
    <property type="match status" value="1"/>
</dbReference>
<organism evidence="2 3">
    <name type="scientific">Candidatus Magnetoglobus multicellularis str. Araruama</name>
    <dbReference type="NCBI Taxonomy" id="890399"/>
    <lineage>
        <taxon>Bacteria</taxon>
        <taxon>Pseudomonadati</taxon>
        <taxon>Thermodesulfobacteriota</taxon>
        <taxon>Desulfobacteria</taxon>
        <taxon>Desulfobacterales</taxon>
        <taxon>Desulfobacteraceae</taxon>
        <taxon>Candidatus Magnetoglobus</taxon>
    </lineage>
</organism>
<protein>
    <recommendedName>
        <fullName evidence="1">Lcl C-terminal domain-containing protein</fullName>
    </recommendedName>
</protein>
<dbReference type="Pfam" id="PF07603">
    <property type="entry name" value="Lcl_C"/>
    <property type="match status" value="2"/>
</dbReference>
<comment type="caution">
    <text evidence="2">The sequence shown here is derived from an EMBL/GenBank/DDBJ whole genome shotgun (WGS) entry which is preliminary data.</text>
</comment>
<dbReference type="EMBL" id="ATBP01001846">
    <property type="protein sequence ID" value="ETR66637.1"/>
    <property type="molecule type" value="Genomic_DNA"/>
</dbReference>
<dbReference type="AlphaFoldDB" id="A0A1V1NVK9"/>
<dbReference type="PANTHER" id="PTHR35812:SF1">
    <property type="entry name" value="LIPOPROTEIN"/>
    <property type="match status" value="1"/>
</dbReference>
<evidence type="ECO:0000313" key="2">
    <source>
        <dbReference type="EMBL" id="ETR66637.1"/>
    </source>
</evidence>
<proteinExistence type="predicted"/>
<name>A0A1V1NVK9_9BACT</name>
<sequence>MSFTKLDNNGNDLPDDAEDWLMVRDNVTGLIWEIKQAKDGVQNYENPNDADNTYTWYDTNIANNLGYTGHYNDGKNTQTFIEQLNQKQLGGFNDWRMPSPKELASITDLSKVGKVGQAIDIIFFPASIFEFYWSSTSNPTFTASARKVNFSNGYENIDDKLALYYVRAVRGGQCWSFDSFVINDDHTITDIASGIMWERGTSDASQTWQYAIDYCENLSIAMYTDWRLPEQKELISIVDYSRISPSINSVFVPHTMANEYWSSTKNPLYYGIDFENGLTQVGIDIQNSKFFYVRAVRGGQNRQPGHLFIITPLQSSFWKLGRTMSITWESQNIPGNVTISLSKDGGREGTYEIIAETENDGSYDWQVTGDISVNCMLKIEPLNEPDKGTRQGLFSIYPYTPEKYQQIILRPATTTIAENTPVTITANYSTSDNAKTRGIGVRFHYDTSKLMFMGFHSVSLTPSVIEQTPLDDIGDYDNDPSTDKYLLLQWSSPKMDWPENVMALKLADLNFIPQSSGQGNINISFLEVSYGYVGQSKKCHNHY</sequence>
<reference evidence="3" key="1">
    <citation type="submission" date="2012-11" db="EMBL/GenBank/DDBJ databases">
        <authorList>
            <person name="Lucero-Rivera Y.E."/>
            <person name="Tovar-Ramirez D."/>
        </authorList>
    </citation>
    <scope>NUCLEOTIDE SEQUENCE [LARGE SCALE GENOMIC DNA]</scope>
    <source>
        <strain evidence="3">Araruama</strain>
    </source>
</reference>
<gene>
    <name evidence="2" type="ORF">OMM_05555</name>
</gene>
<evidence type="ECO:0000259" key="1">
    <source>
        <dbReference type="Pfam" id="PF07603"/>
    </source>
</evidence>
<dbReference type="InterPro" id="IPR011460">
    <property type="entry name" value="Lcl_C"/>
</dbReference>